<dbReference type="InterPro" id="IPR011011">
    <property type="entry name" value="Znf_FYVE_PHD"/>
</dbReference>
<feature type="compositionally biased region" description="Polar residues" evidence="1">
    <location>
        <begin position="86"/>
        <end position="101"/>
    </location>
</feature>
<dbReference type="EMBL" id="UZAI01003172">
    <property type="protein sequence ID" value="VDO77736.1"/>
    <property type="molecule type" value="Genomic_DNA"/>
</dbReference>
<feature type="region of interest" description="Disordered" evidence="1">
    <location>
        <begin position="531"/>
        <end position="572"/>
    </location>
</feature>
<feature type="compositionally biased region" description="Polar residues" evidence="1">
    <location>
        <begin position="69"/>
        <end position="78"/>
    </location>
</feature>
<dbReference type="InterPro" id="IPR001965">
    <property type="entry name" value="Znf_PHD"/>
</dbReference>
<accession>A0A183LV90</accession>
<reference evidence="2 3" key="1">
    <citation type="submission" date="2018-11" db="EMBL/GenBank/DDBJ databases">
        <authorList>
            <consortium name="Pathogen Informatics"/>
        </authorList>
    </citation>
    <scope>NUCLEOTIDE SEQUENCE [LARGE SCALE GENOMIC DNA]</scope>
    <source>
        <strain evidence="2 3">Zambia</strain>
    </source>
</reference>
<proteinExistence type="predicted"/>
<evidence type="ECO:0000256" key="1">
    <source>
        <dbReference type="SAM" id="MobiDB-lite"/>
    </source>
</evidence>
<feature type="compositionally biased region" description="Polar residues" evidence="1">
    <location>
        <begin position="1310"/>
        <end position="1327"/>
    </location>
</feature>
<feature type="region of interest" description="Disordered" evidence="1">
    <location>
        <begin position="751"/>
        <end position="772"/>
    </location>
</feature>
<dbReference type="InterPro" id="IPR013083">
    <property type="entry name" value="Znf_RING/FYVE/PHD"/>
</dbReference>
<protein>
    <submittedName>
        <fullName evidence="2">Uncharacterized protein</fullName>
    </submittedName>
</protein>
<name>A0A183LV90_9TREM</name>
<feature type="compositionally biased region" description="Low complexity" evidence="1">
    <location>
        <begin position="1297"/>
        <end position="1309"/>
    </location>
</feature>
<feature type="region of interest" description="Disordered" evidence="1">
    <location>
        <begin position="1261"/>
        <end position="1355"/>
    </location>
</feature>
<feature type="compositionally biased region" description="Polar residues" evidence="1">
    <location>
        <begin position="751"/>
        <end position="762"/>
    </location>
</feature>
<dbReference type="Pfam" id="PF00628">
    <property type="entry name" value="PHD"/>
    <property type="match status" value="1"/>
</dbReference>
<feature type="region of interest" description="Disordered" evidence="1">
    <location>
        <begin position="69"/>
        <end position="110"/>
    </location>
</feature>
<evidence type="ECO:0000313" key="3">
    <source>
        <dbReference type="Proteomes" id="UP000277204"/>
    </source>
</evidence>
<feature type="region of interest" description="Disordered" evidence="1">
    <location>
        <begin position="431"/>
        <end position="503"/>
    </location>
</feature>
<dbReference type="SUPFAM" id="SSF57903">
    <property type="entry name" value="FYVE/PHD zinc finger"/>
    <property type="match status" value="2"/>
</dbReference>
<feature type="compositionally biased region" description="Basic and acidic residues" evidence="1">
    <location>
        <begin position="470"/>
        <end position="480"/>
    </location>
</feature>
<dbReference type="SMART" id="SM00249">
    <property type="entry name" value="PHD"/>
    <property type="match status" value="3"/>
</dbReference>
<feature type="non-terminal residue" evidence="2">
    <location>
        <position position="1436"/>
    </location>
</feature>
<dbReference type="Gene3D" id="3.30.40.10">
    <property type="entry name" value="Zinc/RING finger domain, C3HC4 (zinc finger)"/>
    <property type="match status" value="3"/>
</dbReference>
<feature type="compositionally biased region" description="Low complexity" evidence="1">
    <location>
        <begin position="487"/>
        <end position="503"/>
    </location>
</feature>
<dbReference type="Proteomes" id="UP000277204">
    <property type="component" value="Unassembled WGS sequence"/>
</dbReference>
<keyword evidence="3" id="KW-1185">Reference proteome</keyword>
<feature type="compositionally biased region" description="Polar residues" evidence="1">
    <location>
        <begin position="554"/>
        <end position="572"/>
    </location>
</feature>
<dbReference type="STRING" id="48269.A0A183LV90"/>
<organism evidence="2 3">
    <name type="scientific">Schistosoma margrebowiei</name>
    <dbReference type="NCBI Taxonomy" id="48269"/>
    <lineage>
        <taxon>Eukaryota</taxon>
        <taxon>Metazoa</taxon>
        <taxon>Spiralia</taxon>
        <taxon>Lophotrochozoa</taxon>
        <taxon>Platyhelminthes</taxon>
        <taxon>Trematoda</taxon>
        <taxon>Digenea</taxon>
        <taxon>Strigeidida</taxon>
        <taxon>Schistosomatoidea</taxon>
        <taxon>Schistosomatidae</taxon>
        <taxon>Schistosoma</taxon>
    </lineage>
</organism>
<feature type="compositionally biased region" description="Polar residues" evidence="1">
    <location>
        <begin position="1340"/>
        <end position="1350"/>
    </location>
</feature>
<evidence type="ECO:0000313" key="2">
    <source>
        <dbReference type="EMBL" id="VDO77736.1"/>
    </source>
</evidence>
<gene>
    <name evidence="2" type="ORF">SMRZ_LOCUS7715</name>
</gene>
<dbReference type="InterPro" id="IPR019787">
    <property type="entry name" value="Znf_PHD-finger"/>
</dbReference>
<dbReference type="CDD" id="cd15506">
    <property type="entry name" value="PHD1_KMT2A_like"/>
    <property type="match status" value="1"/>
</dbReference>
<feature type="compositionally biased region" description="Low complexity" evidence="1">
    <location>
        <begin position="434"/>
        <end position="453"/>
    </location>
</feature>
<dbReference type="PROSITE" id="PS50016">
    <property type="entry name" value="ZF_PHD_2"/>
    <property type="match status" value="2"/>
</dbReference>
<sequence length="1436" mass="158222">MQKLFCGCASDNLDAIFLVWCLLVNVILSLSRESLVYVGFTQDVISLSVVNNSGKSVGEIVVKFPSNYPSPGSTSNLPISGYKGALSTNTANHTNNRSNLNKSEDEPDESVSLLQTVPGLAQQLELDTWLPSSYSRKTHTNGMNHSYRRKLKNPVNNLNVGPELQVTPVRGGDLGMHFNSIIEENDENEDLDRVRPVEGEVIDSDLATQGGYAIVTTLAAAPPKEICYACGSGGGQLLFCVSCAEPFHFYCVERQFRPRRKEHFVCRNCTTCKVCRRPASDLRCIRCSTGYHPECLADFPPAKTSQRGCWTCPDCSVCLHCGVRACKPAETSDGTTPISTVRGCYTAWSYETNKCAACSQAESKGDVCPECDRAYLPTTKQMIQCDSCQLWMHRTCTRLTVDEYELIARMSAGQLSKFVVSCSVCQREQKSQQKKSNTSRSNNNNNNTSSKQQLDFTDQTASDDESEFSDENKETEDASMRSRSKHSNINNRNNNNDRNNGANQLRILAQDTLMERMAGLVQVCRKSNRIENQTITSSGGGPGDGSSMNSPSSTYFHSPTNTMASSSGKSPGYWSNTNYKDESTTVKQYLPQYDGVCDSDSGDELTAAVEAAASLWDPAVIEHAKFNTVSVNPMSISPDNITNDPIHHHPDKLSCETVYNNTFNNTGDISLDPVCNGSSSLSYSSSQQCLQIDSSYKTSNIMDPIRNSCNHTVSPNETFVSQNQQLPLTVNTSSLLKTESISSVQSSLFHESTVHDNNPNQNNRRRYSSSSSSSSRYYHQICSTPPPINAQWLDSVVSFDDVPRIPILYLKLHTIILCLGARRIYWSWSKLDSRIPYTLQVKQSQTVHTTSGYMETCPTSRPSSNMNVNSNKSFILSKLPVVTSSNSTPVYKNPRLVNVDNRIRLLTPLNNRSVNIINSGINNNVKSIDNTLSPVQDASKTLTAILTNASSIVSPQTGYEPPLLMSHPISGHLVSVASYSTLPVSSFQLMAHTVNNSINQGQIIQSSALTSQNSSLKILNTVSLCPSSNLQQNQQILQQRQLLATPQKHLVPVHITPQIPMNVNATNLTTTPDSTNNIVPTELNYKIGVNPSIVSVNNTQFNKSNYTNIISSNKQQTQQHYKSHLMNAYNGKTFILPNQIQPNIISVNSNNNINNNLSLSPAIIPVNQYNGDIITHHIGTTVNPITVNTNNNKSSIMPYNKSLGSTVIRIQNVHLNQKSGILTTPTKDTQLATQLDGLFQNIGNVTSVSQNKRGVVSTNLLPKPEHKLLPQFDGTGDDDDPDYGSGSIHKRLYKTRSSSLVSSSSSSYSHRTAASGRSQSQLPNSRLNKNDPLIKANKSARVTSDPSSAKPSGKRRWIEDRIRQQELAHLVSKAKQANHARLYQNEVEKHARSFRLTFSIDGMVRSANSPMAAWRAVIMRVSALREKQGLKPLICT</sequence>